<protein>
    <submittedName>
        <fullName evidence="4">Por secretion system C-terminal sorting domain-containing protein</fullName>
    </submittedName>
</protein>
<name>A0A1G7JQX1_9FLAO</name>
<feature type="domain" description="Secretion system C-terminal sorting" evidence="3">
    <location>
        <begin position="225"/>
        <end position="290"/>
    </location>
</feature>
<dbReference type="AlphaFoldDB" id="A0A1G7JQX1"/>
<evidence type="ECO:0000256" key="2">
    <source>
        <dbReference type="SAM" id="SignalP"/>
    </source>
</evidence>
<dbReference type="Proteomes" id="UP000199321">
    <property type="component" value="Unassembled WGS sequence"/>
</dbReference>
<sequence>MKTYYLIIISLFFSSISLAQIVIDDFTTGEFSRTADANQGTYTSQQLTDFTRIINSLALAPTGPEPFDHSVSSNEYSFDVTATAGGIFEVFIYAEQFVSGFPVEGTGFIQPSNLEPFSPTLDLSEATTLNLTFSEASPNVVQVQFFFYTPNMTNSEIDQSSPITISGPGTYSLDLENFFNSVDPSNVGAIGYSIAVAGPGNYTLDEFWFDEVLSISEFTKDSIQVYPNPTSSVIYIHSKFPIFENFQIYSTTGKLIQEGTLDNISNKIDISKLIKGIYFLTINNETYKIIKE</sequence>
<feature type="signal peptide" evidence="2">
    <location>
        <begin position="1"/>
        <end position="19"/>
    </location>
</feature>
<accession>A0A1G7JQX1</accession>
<evidence type="ECO:0000259" key="3">
    <source>
        <dbReference type="Pfam" id="PF18962"/>
    </source>
</evidence>
<organism evidence="4 5">
    <name type="scientific">Ulvibacter litoralis</name>
    <dbReference type="NCBI Taxonomy" id="227084"/>
    <lineage>
        <taxon>Bacteria</taxon>
        <taxon>Pseudomonadati</taxon>
        <taxon>Bacteroidota</taxon>
        <taxon>Flavobacteriia</taxon>
        <taxon>Flavobacteriales</taxon>
        <taxon>Flavobacteriaceae</taxon>
        <taxon>Ulvibacter</taxon>
    </lineage>
</organism>
<reference evidence="4 5" key="1">
    <citation type="submission" date="2016-10" db="EMBL/GenBank/DDBJ databases">
        <authorList>
            <person name="de Groot N.N."/>
        </authorList>
    </citation>
    <scope>NUCLEOTIDE SEQUENCE [LARGE SCALE GENOMIC DNA]</scope>
    <source>
        <strain evidence="4 5">DSM 16195</strain>
    </source>
</reference>
<dbReference type="EMBL" id="FNBA01000022">
    <property type="protein sequence ID" value="SDF26849.1"/>
    <property type="molecule type" value="Genomic_DNA"/>
</dbReference>
<proteinExistence type="predicted"/>
<dbReference type="OrthoDB" id="862563at2"/>
<dbReference type="NCBIfam" id="TIGR04183">
    <property type="entry name" value="Por_Secre_tail"/>
    <property type="match status" value="1"/>
</dbReference>
<evidence type="ECO:0000313" key="5">
    <source>
        <dbReference type="Proteomes" id="UP000199321"/>
    </source>
</evidence>
<dbReference type="STRING" id="227084.SAMN05421855_1222"/>
<keyword evidence="1 2" id="KW-0732">Signal</keyword>
<keyword evidence="5" id="KW-1185">Reference proteome</keyword>
<dbReference type="RefSeq" id="WP_093145517.1">
    <property type="nucleotide sequence ID" value="NZ_BMWO01000026.1"/>
</dbReference>
<feature type="chain" id="PRO_5011655017" evidence="2">
    <location>
        <begin position="20"/>
        <end position="292"/>
    </location>
</feature>
<dbReference type="Pfam" id="PF18962">
    <property type="entry name" value="Por_Secre_tail"/>
    <property type="match status" value="1"/>
</dbReference>
<dbReference type="InterPro" id="IPR026444">
    <property type="entry name" value="Secre_tail"/>
</dbReference>
<evidence type="ECO:0000256" key="1">
    <source>
        <dbReference type="ARBA" id="ARBA00022729"/>
    </source>
</evidence>
<evidence type="ECO:0000313" key="4">
    <source>
        <dbReference type="EMBL" id="SDF26849.1"/>
    </source>
</evidence>
<gene>
    <name evidence="4" type="ORF">SAMN05421855_1222</name>
</gene>